<sequence>MDDTTHSVLTALRNTLDAEVRVRQDAESQLRVFEQTPDFTTNLLAIIGEPSVDRGTQIAAAIFFKNRVAHHWLPPDNKPATSSTIPVSERDSVKNKLITSLIATYQIAQIRSQLSSALNTILSYDKWEQMGDIITNLIGDGSNTDHVYVGLICLFEYTKNYRWDGLESSGGNPVVNEITEKTFPLLEQLVPRLVSSDSPQSAEMLYLILKIFKFVSCMQLPPYLKDFSNLGKWCQLQIDVINHPLPPSVLAEDVEHRSQLPWVKAVKWCFGNLHRLLSRHGGGFFTKDKEGQFATYFLENFVPQILQAYWKIIERWSTKEVWLSEGALYYLISFIEQLVQTPAWSLVSDKLEAVIKHVVFPTLNASEETIELYEDDPDEYIRRFFDLSRDANTSDVASINLIFRIANKRFDETGNVIIGAVNEVLAQRAQDRSSPAIAKQVEGALRILSTISFIISHPDFASLNQVDQMLTTFVYPELSQETMDTFPWLTARACDMLSMFDHRYVNKEVSQQIFEAVVQCFQQQKQFPIRITAVPALCTLVEVPSIAEQVEPQAPQLMESLLEMSKKFESEILTTPMQTFVEKFSKVLEPFSTQLAQQLVEHFVTLATELGENGYSPEQSTDLDKEYQALGILSTLTTLINTVSNNPSLGRQMEQVVKDMVKFVFDNALVSFLPETIEILDSILYATNEMSPTMWELYRSVVDAFDTYAYEYFDQITPFFEGVVNYGFKSLSIDSPHVQSLINLCTGVLRQGTDGVFAHKAFEMLELVILALGNKMAPVLPAFLEEIFSIFMDYEEQNAFDGMMLHHLSILRVLFSAIFADANIALKFIEDKQFVASFLNLWVKHSEDFQSVYGCKLQILAALSMMRSDQLSVVPVDCVSELTDLLFSNFAALPGAIKARQEILSKDVREYNPNDDVDDEYEVDEAEMEALKLTPIDEINVFTVLTKTIDSLQQTNAQRYQTLFGEIDDTQRALLHQVYAWGQTPTA</sequence>
<evidence type="ECO:0000256" key="2">
    <source>
        <dbReference type="ARBA" id="ARBA00004496"/>
    </source>
</evidence>
<evidence type="ECO:0000313" key="8">
    <source>
        <dbReference type="EMBL" id="KAA8896943.1"/>
    </source>
</evidence>
<evidence type="ECO:0000256" key="4">
    <source>
        <dbReference type="ARBA" id="ARBA00022490"/>
    </source>
</evidence>
<dbReference type="SUPFAM" id="SSF48371">
    <property type="entry name" value="ARM repeat"/>
    <property type="match status" value="1"/>
</dbReference>
<dbReference type="PANTHER" id="PTHR10997:SF28">
    <property type="entry name" value="IMPORTIN BETA SMX1"/>
    <property type="match status" value="1"/>
</dbReference>
<comment type="caution">
    <text evidence="8">The sequence shown here is derived from an EMBL/GenBank/DDBJ whole genome shotgun (WGS) entry which is preliminary data.</text>
</comment>
<organism evidence="8 9">
    <name type="scientific">Diutina rugosa</name>
    <name type="common">Yeast</name>
    <name type="synonym">Candida rugosa</name>
    <dbReference type="NCBI Taxonomy" id="5481"/>
    <lineage>
        <taxon>Eukaryota</taxon>
        <taxon>Fungi</taxon>
        <taxon>Dikarya</taxon>
        <taxon>Ascomycota</taxon>
        <taxon>Saccharomycotina</taxon>
        <taxon>Pichiomycetes</taxon>
        <taxon>Debaryomycetaceae</taxon>
        <taxon>Diutina</taxon>
    </lineage>
</organism>
<dbReference type="SMART" id="SM00913">
    <property type="entry name" value="IBN_N"/>
    <property type="match status" value="1"/>
</dbReference>
<evidence type="ECO:0000256" key="6">
    <source>
        <dbReference type="ARBA" id="ARBA00023242"/>
    </source>
</evidence>
<evidence type="ECO:0000313" key="9">
    <source>
        <dbReference type="Proteomes" id="UP000449547"/>
    </source>
</evidence>
<evidence type="ECO:0000256" key="1">
    <source>
        <dbReference type="ARBA" id="ARBA00004123"/>
    </source>
</evidence>
<dbReference type="GeneID" id="54784107"/>
<gene>
    <name evidence="8" type="ORF">DIURU_005456</name>
</gene>
<keyword evidence="3" id="KW-0813">Transport</keyword>
<accession>A0A642UD33</accession>
<dbReference type="OrthoDB" id="760868at2759"/>
<dbReference type="InterPro" id="IPR011989">
    <property type="entry name" value="ARM-like"/>
</dbReference>
<feature type="domain" description="Importin N-terminal" evidence="7">
    <location>
        <begin position="26"/>
        <end position="103"/>
    </location>
</feature>
<protein>
    <recommendedName>
        <fullName evidence="7">Importin N-terminal domain-containing protein</fullName>
    </recommendedName>
</protein>
<dbReference type="InterPro" id="IPR013713">
    <property type="entry name" value="XPO2_central"/>
</dbReference>
<dbReference type="PROSITE" id="PS50166">
    <property type="entry name" value="IMPORTIN_B_NT"/>
    <property type="match status" value="1"/>
</dbReference>
<keyword evidence="4" id="KW-0963">Cytoplasm</keyword>
<evidence type="ECO:0000256" key="3">
    <source>
        <dbReference type="ARBA" id="ARBA00022448"/>
    </source>
</evidence>
<dbReference type="AlphaFoldDB" id="A0A642UD33"/>
<dbReference type="EMBL" id="SWFT01000161">
    <property type="protein sequence ID" value="KAA8896943.1"/>
    <property type="molecule type" value="Genomic_DNA"/>
</dbReference>
<dbReference type="PANTHER" id="PTHR10997">
    <property type="entry name" value="IMPORTIN-7, 8, 11"/>
    <property type="match status" value="1"/>
</dbReference>
<dbReference type="RefSeq" id="XP_034009685.1">
    <property type="nucleotide sequence ID" value="XM_034158440.1"/>
</dbReference>
<dbReference type="VEuPathDB" id="FungiDB:DIURU_005456"/>
<dbReference type="Pfam" id="PF03810">
    <property type="entry name" value="IBN_N"/>
    <property type="match status" value="1"/>
</dbReference>
<keyword evidence="9" id="KW-1185">Reference proteome</keyword>
<dbReference type="GO" id="GO:0005635">
    <property type="term" value="C:nuclear envelope"/>
    <property type="evidence" value="ECO:0007669"/>
    <property type="project" value="TreeGrafter"/>
</dbReference>
<keyword evidence="5" id="KW-0653">Protein transport</keyword>
<comment type="subcellular location">
    <subcellularLocation>
        <location evidence="2">Cytoplasm</location>
    </subcellularLocation>
    <subcellularLocation>
        <location evidence="1">Nucleus</location>
    </subcellularLocation>
</comment>
<evidence type="ECO:0000256" key="5">
    <source>
        <dbReference type="ARBA" id="ARBA00022927"/>
    </source>
</evidence>
<dbReference type="InterPro" id="IPR016024">
    <property type="entry name" value="ARM-type_fold"/>
</dbReference>
<dbReference type="GO" id="GO:0006606">
    <property type="term" value="P:protein import into nucleus"/>
    <property type="evidence" value="ECO:0007669"/>
    <property type="project" value="TreeGrafter"/>
</dbReference>
<dbReference type="GO" id="GO:0031267">
    <property type="term" value="F:small GTPase binding"/>
    <property type="evidence" value="ECO:0007669"/>
    <property type="project" value="InterPro"/>
</dbReference>
<dbReference type="GO" id="GO:0005829">
    <property type="term" value="C:cytosol"/>
    <property type="evidence" value="ECO:0007669"/>
    <property type="project" value="TreeGrafter"/>
</dbReference>
<dbReference type="OMA" id="MVMSMNK"/>
<dbReference type="Proteomes" id="UP000449547">
    <property type="component" value="Unassembled WGS sequence"/>
</dbReference>
<reference evidence="8 9" key="1">
    <citation type="submission" date="2019-07" db="EMBL/GenBank/DDBJ databases">
        <title>Genome assembly of two rare yeast pathogens: Diutina rugosa and Trichomonascus ciferrii.</title>
        <authorList>
            <person name="Mixao V."/>
            <person name="Saus E."/>
            <person name="Hansen A."/>
            <person name="Lass-Flor C."/>
            <person name="Gabaldon T."/>
        </authorList>
    </citation>
    <scope>NUCLEOTIDE SEQUENCE [LARGE SCALE GENOMIC DNA]</scope>
    <source>
        <strain evidence="8 9">CBS 613</strain>
    </source>
</reference>
<dbReference type="Pfam" id="PF08506">
    <property type="entry name" value="Cse1"/>
    <property type="match status" value="1"/>
</dbReference>
<evidence type="ECO:0000259" key="7">
    <source>
        <dbReference type="PROSITE" id="PS50166"/>
    </source>
</evidence>
<name>A0A642UD33_DIURU</name>
<keyword evidence="6" id="KW-0539">Nucleus</keyword>
<proteinExistence type="predicted"/>
<dbReference type="InterPro" id="IPR001494">
    <property type="entry name" value="Importin-beta_N"/>
</dbReference>
<dbReference type="Gene3D" id="1.25.10.10">
    <property type="entry name" value="Leucine-rich Repeat Variant"/>
    <property type="match status" value="1"/>
</dbReference>